<keyword evidence="1" id="KW-0812">Transmembrane</keyword>
<sequence>MQELFQKRLLFIHLFWLAALKFLLFFQSLRIVLTFLLSKYCTPTELKSVSDIVFIYNKV</sequence>
<dbReference type="AlphaFoldDB" id="A0A2D3L6I4"/>
<dbReference type="EMBL" id="CP024723">
    <property type="protein sequence ID" value="ATV26188.1"/>
    <property type="molecule type" value="Genomic_DNA"/>
</dbReference>
<feature type="transmembrane region" description="Helical" evidence="1">
    <location>
        <begin position="12"/>
        <end position="37"/>
    </location>
</feature>
<reference evidence="2 3" key="1">
    <citation type="submission" date="2017-11" db="EMBL/GenBank/DDBJ databases">
        <title>Genome sequencing of Prevotella intermedia KCOM 2837.</title>
        <authorList>
            <person name="Kook J.-K."/>
            <person name="Park S.-N."/>
            <person name="Lim Y.K."/>
        </authorList>
    </citation>
    <scope>NUCLEOTIDE SEQUENCE [LARGE SCALE GENOMIC DNA]</scope>
    <source>
        <strain evidence="2 3">KCOM 2837</strain>
    </source>
</reference>
<accession>A0A2D3L6I4</accession>
<evidence type="ECO:0000313" key="3">
    <source>
        <dbReference type="Proteomes" id="UP000229630"/>
    </source>
</evidence>
<protein>
    <submittedName>
        <fullName evidence="2">Uncharacterized protein</fullName>
    </submittedName>
</protein>
<dbReference type="Proteomes" id="UP000229630">
    <property type="component" value="Chromosome 1"/>
</dbReference>
<proteinExistence type="predicted"/>
<evidence type="ECO:0000256" key="1">
    <source>
        <dbReference type="SAM" id="Phobius"/>
    </source>
</evidence>
<keyword evidence="1" id="KW-0472">Membrane</keyword>
<name>A0A2D3L6I4_PREIN</name>
<keyword evidence="1" id="KW-1133">Transmembrane helix</keyword>
<evidence type="ECO:0000313" key="2">
    <source>
        <dbReference type="EMBL" id="ATV26188.1"/>
    </source>
</evidence>
<organism evidence="2 3">
    <name type="scientific">Prevotella intermedia</name>
    <dbReference type="NCBI Taxonomy" id="28131"/>
    <lineage>
        <taxon>Bacteria</taxon>
        <taxon>Pseudomonadati</taxon>
        <taxon>Bacteroidota</taxon>
        <taxon>Bacteroidia</taxon>
        <taxon>Bacteroidales</taxon>
        <taxon>Prevotellaceae</taxon>
        <taxon>Prevotella</taxon>
    </lineage>
</organism>
<gene>
    <name evidence="2" type="ORF">CTM62_05335</name>
</gene>